<evidence type="ECO:0000313" key="4">
    <source>
        <dbReference type="Proteomes" id="UP001355207"/>
    </source>
</evidence>
<dbReference type="EMBL" id="CP144101">
    <property type="protein sequence ID" value="WWC88648.1"/>
    <property type="molecule type" value="Genomic_DNA"/>
</dbReference>
<keyword evidence="2" id="KW-1133">Transmembrane helix</keyword>
<feature type="region of interest" description="Disordered" evidence="1">
    <location>
        <begin position="135"/>
        <end position="202"/>
    </location>
</feature>
<dbReference type="GeneID" id="91094231"/>
<proteinExistence type="predicted"/>
<feature type="compositionally biased region" description="Low complexity" evidence="1">
    <location>
        <begin position="147"/>
        <end position="160"/>
    </location>
</feature>
<name>A0AAX4JVV9_9TREE</name>
<dbReference type="Proteomes" id="UP001355207">
    <property type="component" value="Chromosome 4"/>
</dbReference>
<gene>
    <name evidence="3" type="ORF">L201_003561</name>
</gene>
<organism evidence="3 4">
    <name type="scientific">Kwoniella dendrophila CBS 6074</name>
    <dbReference type="NCBI Taxonomy" id="1295534"/>
    <lineage>
        <taxon>Eukaryota</taxon>
        <taxon>Fungi</taxon>
        <taxon>Dikarya</taxon>
        <taxon>Basidiomycota</taxon>
        <taxon>Agaricomycotina</taxon>
        <taxon>Tremellomycetes</taxon>
        <taxon>Tremellales</taxon>
        <taxon>Cryptococcaceae</taxon>
        <taxon>Kwoniella</taxon>
    </lineage>
</organism>
<keyword evidence="2" id="KW-0472">Membrane</keyword>
<keyword evidence="2" id="KW-0812">Transmembrane</keyword>
<feature type="transmembrane region" description="Helical" evidence="2">
    <location>
        <begin position="20"/>
        <end position="46"/>
    </location>
</feature>
<evidence type="ECO:0000313" key="3">
    <source>
        <dbReference type="EMBL" id="WWC88648.1"/>
    </source>
</evidence>
<protein>
    <submittedName>
        <fullName evidence="3">Uncharacterized protein</fullName>
    </submittedName>
</protein>
<sequence>MSLQDRLASQDSLALLSTATSLALVTAGSTTGFGYNFPLMLFGIVAHELHSTTVPFRQFLNLILFTAFFDLYSLLFHSYSFFILLFSILLFLIKIPLFFSCLSQLRERGSDLSFGNWSIPNNVSLPGAGNWNVPSMPGGFSNAPPTNQNQNQQQQQQQQQPGTFPSSGGFRLGGDDDEDNNNNNGNQPPVPPPGRNGYSTIA</sequence>
<evidence type="ECO:0000256" key="1">
    <source>
        <dbReference type="SAM" id="MobiDB-lite"/>
    </source>
</evidence>
<dbReference type="RefSeq" id="XP_066075411.1">
    <property type="nucleotide sequence ID" value="XM_066219314.1"/>
</dbReference>
<feature type="transmembrane region" description="Helical" evidence="2">
    <location>
        <begin position="81"/>
        <end position="102"/>
    </location>
</feature>
<reference evidence="3 4" key="1">
    <citation type="submission" date="2024-01" db="EMBL/GenBank/DDBJ databases">
        <title>Comparative genomics of Cryptococcus and Kwoniella reveals pathogenesis evolution and contrasting modes of karyotype evolution via chromosome fusion or intercentromeric recombination.</title>
        <authorList>
            <person name="Coelho M.A."/>
            <person name="David-Palma M."/>
            <person name="Shea T."/>
            <person name="Bowers K."/>
            <person name="McGinley-Smith S."/>
            <person name="Mohammad A.W."/>
            <person name="Gnirke A."/>
            <person name="Yurkov A.M."/>
            <person name="Nowrousian M."/>
            <person name="Sun S."/>
            <person name="Cuomo C.A."/>
            <person name="Heitman J."/>
        </authorList>
    </citation>
    <scope>NUCLEOTIDE SEQUENCE [LARGE SCALE GENOMIC DNA]</scope>
    <source>
        <strain evidence="3 4">CBS 6074</strain>
    </source>
</reference>
<dbReference type="AlphaFoldDB" id="A0AAX4JVV9"/>
<evidence type="ECO:0000256" key="2">
    <source>
        <dbReference type="SAM" id="Phobius"/>
    </source>
</evidence>
<feature type="transmembrane region" description="Helical" evidence="2">
    <location>
        <begin position="58"/>
        <end position="75"/>
    </location>
</feature>
<keyword evidence="4" id="KW-1185">Reference proteome</keyword>
<accession>A0AAX4JVV9</accession>